<dbReference type="EMBL" id="BMAW01112697">
    <property type="protein sequence ID" value="GFT54078.1"/>
    <property type="molecule type" value="Genomic_DNA"/>
</dbReference>
<dbReference type="InterPro" id="IPR000210">
    <property type="entry name" value="BTB/POZ_dom"/>
</dbReference>
<dbReference type="OrthoDB" id="6426498at2759"/>
<dbReference type="SUPFAM" id="SSF49599">
    <property type="entry name" value="TRAF domain-like"/>
    <property type="match status" value="1"/>
</dbReference>
<keyword evidence="3" id="KW-1185">Reference proteome</keyword>
<dbReference type="PANTHER" id="PTHR24413">
    <property type="entry name" value="SPECKLE-TYPE POZ PROTEIN"/>
    <property type="match status" value="1"/>
</dbReference>
<dbReference type="SMART" id="SM00225">
    <property type="entry name" value="BTB"/>
    <property type="match status" value="2"/>
</dbReference>
<dbReference type="GO" id="GO:0030163">
    <property type="term" value="P:protein catabolic process"/>
    <property type="evidence" value="ECO:0007669"/>
    <property type="project" value="UniProtKB-ARBA"/>
</dbReference>
<reference evidence="2" key="1">
    <citation type="submission" date="2020-08" db="EMBL/GenBank/DDBJ databases">
        <title>Multicomponent nature underlies the extraordinary mechanical properties of spider dragline silk.</title>
        <authorList>
            <person name="Kono N."/>
            <person name="Nakamura H."/>
            <person name="Mori M."/>
            <person name="Yoshida Y."/>
            <person name="Ohtoshi R."/>
            <person name="Malay A.D."/>
            <person name="Moran D.A.P."/>
            <person name="Tomita M."/>
            <person name="Numata K."/>
            <person name="Arakawa K."/>
        </authorList>
    </citation>
    <scope>NUCLEOTIDE SEQUENCE</scope>
</reference>
<comment type="caution">
    <text evidence="2">The sequence shown here is derived from an EMBL/GenBank/DDBJ whole genome shotgun (WGS) entry which is preliminary data.</text>
</comment>
<evidence type="ECO:0000313" key="2">
    <source>
        <dbReference type="EMBL" id="GFT54078.1"/>
    </source>
</evidence>
<evidence type="ECO:0000259" key="1">
    <source>
        <dbReference type="PROSITE" id="PS50097"/>
    </source>
</evidence>
<dbReference type="Proteomes" id="UP000887013">
    <property type="component" value="Unassembled WGS sequence"/>
</dbReference>
<proteinExistence type="predicted"/>
<organism evidence="2 3">
    <name type="scientific">Nephila pilipes</name>
    <name type="common">Giant wood spider</name>
    <name type="synonym">Nephila maculata</name>
    <dbReference type="NCBI Taxonomy" id="299642"/>
    <lineage>
        <taxon>Eukaryota</taxon>
        <taxon>Metazoa</taxon>
        <taxon>Ecdysozoa</taxon>
        <taxon>Arthropoda</taxon>
        <taxon>Chelicerata</taxon>
        <taxon>Arachnida</taxon>
        <taxon>Araneae</taxon>
        <taxon>Araneomorphae</taxon>
        <taxon>Entelegynae</taxon>
        <taxon>Araneoidea</taxon>
        <taxon>Nephilidae</taxon>
        <taxon>Nephila</taxon>
    </lineage>
</organism>
<sequence>MPRLNRRQHEYSRKFTFYPTVSSDISTDVLLSEPFEIEILDGTKWQLILYPKGRCFRNFTSLYLKKMSCDIDTDITFVDFSFECEMTHNYVEFQNICFLRNDCWGSPTFSRILHSGSQKAEVTFKIIFGISKSKTLGEFDTRTPENDLEALSKDLLDFFMSGELFDHRLYCDGIEFMVHKPIITARCPRLASYIEQRPELARVIMKSISQEVLNCILLYLYSAKLVLPKVQISTFYFIALQFEMTDLIQQMLHHPYFNRLNAEINVDHLDFVWVINTTLLDTQSFGRTKSTKKIYTNKLIMTCAIEKKNDKFCVSVSFNFDTFDTDRSIFLDFKIEMQCDRIFQFGCGSHIFFSNEPWESQIGTEMSGIPKELNLVCQIDLCDNTQFISDDHTVGMPQNFCYYSRLATDMMQFLNSEFLSDFSIISKDGREFKVHRAILAARSPVFRRMMHHNVRETNTGRIEIDDIDSATLQLMILYIYTGMTKRLDLRESIRLYAAADKYFIDSLMLKCVLYILFNIIPRNKLHALISPRSHKKHKLEESIRTIDMQPLLVAAVNVDL</sequence>
<protein>
    <submittedName>
        <fullName evidence="2">Speckle-type POZ protein-like</fullName>
    </submittedName>
</protein>
<dbReference type="PROSITE" id="PS50097">
    <property type="entry name" value="BTB"/>
    <property type="match status" value="2"/>
</dbReference>
<dbReference type="CDD" id="cd18186">
    <property type="entry name" value="BTB_POZ_ZBTB_KLHL-like"/>
    <property type="match status" value="1"/>
</dbReference>
<dbReference type="Gene3D" id="3.30.710.10">
    <property type="entry name" value="Potassium Channel Kv1.1, Chain A"/>
    <property type="match status" value="2"/>
</dbReference>
<dbReference type="Pfam" id="PF00651">
    <property type="entry name" value="BTB"/>
    <property type="match status" value="2"/>
</dbReference>
<dbReference type="InterPro" id="IPR011333">
    <property type="entry name" value="SKP1/BTB/POZ_sf"/>
</dbReference>
<name>A0A8X6TXJ5_NEPPI</name>
<accession>A0A8X6TXJ5</accession>
<dbReference type="Gene3D" id="2.60.210.10">
    <property type="entry name" value="Apoptosis, Tumor Necrosis Factor Receptor Associated Protein 2, Chain A"/>
    <property type="match status" value="1"/>
</dbReference>
<feature type="domain" description="BTB" evidence="1">
    <location>
        <begin position="420"/>
        <end position="488"/>
    </location>
</feature>
<dbReference type="SUPFAM" id="SSF54695">
    <property type="entry name" value="POZ domain"/>
    <property type="match status" value="2"/>
</dbReference>
<dbReference type="InterPro" id="IPR008974">
    <property type="entry name" value="TRAF-like"/>
</dbReference>
<dbReference type="AlphaFoldDB" id="A0A8X6TXJ5"/>
<evidence type="ECO:0000313" key="3">
    <source>
        <dbReference type="Proteomes" id="UP000887013"/>
    </source>
</evidence>
<feature type="domain" description="BTB" evidence="1">
    <location>
        <begin position="165"/>
        <end position="229"/>
    </location>
</feature>
<gene>
    <name evidence="2" type="primary">SPOPL</name>
    <name evidence="2" type="ORF">NPIL_183541</name>
</gene>
<dbReference type="InterPro" id="IPR002083">
    <property type="entry name" value="MATH/TRAF_dom"/>
</dbReference>
<dbReference type="CDD" id="cd00121">
    <property type="entry name" value="MATH"/>
    <property type="match status" value="1"/>
</dbReference>